<reference evidence="8" key="1">
    <citation type="journal article" date="2015" name="Nature">
        <title>Complex archaea that bridge the gap between prokaryotes and eukaryotes.</title>
        <authorList>
            <person name="Spang A."/>
            <person name="Saw J.H."/>
            <person name="Jorgensen S.L."/>
            <person name="Zaremba-Niedzwiedzka K."/>
            <person name="Martijn J."/>
            <person name="Lind A.E."/>
            <person name="van Eijk R."/>
            <person name="Schleper C."/>
            <person name="Guy L."/>
            <person name="Ettema T.J."/>
        </authorList>
    </citation>
    <scope>NUCLEOTIDE SEQUENCE</scope>
</reference>
<accession>A0A0F9K6E8</accession>
<proteinExistence type="inferred from homology"/>
<name>A0A0F9K6E8_9ZZZZ</name>
<evidence type="ECO:0000256" key="1">
    <source>
        <dbReference type="ARBA" id="ARBA00004141"/>
    </source>
</evidence>
<evidence type="ECO:0000256" key="4">
    <source>
        <dbReference type="ARBA" id="ARBA00022692"/>
    </source>
</evidence>
<evidence type="ECO:0000256" key="2">
    <source>
        <dbReference type="ARBA" id="ARBA00006434"/>
    </source>
</evidence>
<dbReference type="EMBL" id="LAZR01014408">
    <property type="protein sequence ID" value="KKM17628.1"/>
    <property type="molecule type" value="Genomic_DNA"/>
</dbReference>
<feature type="transmembrane region" description="Helical" evidence="7">
    <location>
        <begin position="144"/>
        <end position="163"/>
    </location>
</feature>
<dbReference type="GO" id="GO:0005886">
    <property type="term" value="C:plasma membrane"/>
    <property type="evidence" value="ECO:0007669"/>
    <property type="project" value="TreeGrafter"/>
</dbReference>
<feature type="transmembrane region" description="Helical" evidence="7">
    <location>
        <begin position="98"/>
        <end position="123"/>
    </location>
</feature>
<evidence type="ECO:0000313" key="8">
    <source>
        <dbReference type="EMBL" id="KKM17628.1"/>
    </source>
</evidence>
<keyword evidence="5 7" id="KW-1133">Transmembrane helix</keyword>
<protein>
    <recommendedName>
        <fullName evidence="9">Sodium:solute symporter family protein</fullName>
    </recommendedName>
</protein>
<evidence type="ECO:0000256" key="6">
    <source>
        <dbReference type="ARBA" id="ARBA00023136"/>
    </source>
</evidence>
<dbReference type="InterPro" id="IPR001734">
    <property type="entry name" value="Na/solute_symporter"/>
</dbReference>
<keyword evidence="3" id="KW-0813">Transport</keyword>
<gene>
    <name evidence="8" type="ORF">LCGC14_1673820</name>
</gene>
<dbReference type="InterPro" id="IPR050277">
    <property type="entry name" value="Sodium:Solute_Symporter"/>
</dbReference>
<feature type="transmembrane region" description="Helical" evidence="7">
    <location>
        <begin position="52"/>
        <end position="71"/>
    </location>
</feature>
<sequence length="254" mass="27802">SMPLPEITTSFGFSKVPWIGWLFMPLLFTLIEQDMGQRCFAAKNSKIIPFSAVTAGVSLLICSSVAIYFGILAKRYNLQFSDGASILLESVKTFTNPFVTTLFMGAIFMAVISTADSILCSISSNLSYDFLSLKKINSNKQLKLSRLLTLCTGLISLAVGFFFNNVVAMLILSYEFYVCTLFVPIVAAIWMKNPSKLAAFLSIIAGALGFITFRFITPPIPKELLTISLSFLGFLIGQKITSKSVISKGVANEE</sequence>
<evidence type="ECO:0000256" key="3">
    <source>
        <dbReference type="ARBA" id="ARBA00022448"/>
    </source>
</evidence>
<dbReference type="PANTHER" id="PTHR48086">
    <property type="entry name" value="SODIUM/PROLINE SYMPORTER-RELATED"/>
    <property type="match status" value="1"/>
</dbReference>
<dbReference type="GO" id="GO:0022857">
    <property type="term" value="F:transmembrane transporter activity"/>
    <property type="evidence" value="ECO:0007669"/>
    <property type="project" value="InterPro"/>
</dbReference>
<organism evidence="8">
    <name type="scientific">marine sediment metagenome</name>
    <dbReference type="NCBI Taxonomy" id="412755"/>
    <lineage>
        <taxon>unclassified sequences</taxon>
        <taxon>metagenomes</taxon>
        <taxon>ecological metagenomes</taxon>
    </lineage>
</organism>
<keyword evidence="4 7" id="KW-0812">Transmembrane</keyword>
<evidence type="ECO:0008006" key="9">
    <source>
        <dbReference type="Google" id="ProtNLM"/>
    </source>
</evidence>
<evidence type="ECO:0000256" key="5">
    <source>
        <dbReference type="ARBA" id="ARBA00022989"/>
    </source>
</evidence>
<dbReference type="InterPro" id="IPR038377">
    <property type="entry name" value="Na/Glc_symporter_sf"/>
</dbReference>
<feature type="transmembrane region" description="Helical" evidence="7">
    <location>
        <begin position="12"/>
        <end position="31"/>
    </location>
</feature>
<comment type="similarity">
    <text evidence="2">Belongs to the sodium:solute symporter (SSF) (TC 2.A.21) family.</text>
</comment>
<dbReference type="PROSITE" id="PS50283">
    <property type="entry name" value="NA_SOLUT_SYMP_3"/>
    <property type="match status" value="1"/>
</dbReference>
<feature type="transmembrane region" description="Helical" evidence="7">
    <location>
        <begin position="169"/>
        <end position="190"/>
    </location>
</feature>
<dbReference type="Pfam" id="PF00474">
    <property type="entry name" value="SSF"/>
    <property type="match status" value="1"/>
</dbReference>
<keyword evidence="6 7" id="KW-0472">Membrane</keyword>
<dbReference type="Gene3D" id="1.20.1730.10">
    <property type="entry name" value="Sodium/glucose cotransporter"/>
    <property type="match status" value="1"/>
</dbReference>
<comment type="caution">
    <text evidence="8">The sequence shown here is derived from an EMBL/GenBank/DDBJ whole genome shotgun (WGS) entry which is preliminary data.</text>
</comment>
<comment type="subcellular location">
    <subcellularLocation>
        <location evidence="1">Membrane</location>
        <topology evidence="1">Multi-pass membrane protein</topology>
    </subcellularLocation>
</comment>
<dbReference type="PANTHER" id="PTHR48086:SF7">
    <property type="entry name" value="SODIUM-SOLUTE SYMPORTER-RELATED"/>
    <property type="match status" value="1"/>
</dbReference>
<feature type="transmembrane region" description="Helical" evidence="7">
    <location>
        <begin position="197"/>
        <end position="216"/>
    </location>
</feature>
<feature type="non-terminal residue" evidence="8">
    <location>
        <position position="1"/>
    </location>
</feature>
<evidence type="ECO:0000256" key="7">
    <source>
        <dbReference type="SAM" id="Phobius"/>
    </source>
</evidence>
<dbReference type="AlphaFoldDB" id="A0A0F9K6E8"/>